<evidence type="ECO:0000313" key="10">
    <source>
        <dbReference type="EnsemblProtists" id="EKX33768"/>
    </source>
</evidence>
<dbReference type="STRING" id="905079.L1IC35"/>
<name>L1IC35_GUITC</name>
<dbReference type="Gene3D" id="3.30.230.70">
    <property type="entry name" value="GHMP Kinase, N-terminal domain"/>
    <property type="match status" value="1"/>
</dbReference>
<accession>L1IC35</accession>
<evidence type="ECO:0000256" key="6">
    <source>
        <dbReference type="ARBA" id="ARBA00042523"/>
    </source>
</evidence>
<dbReference type="OrthoDB" id="272245at2759"/>
<dbReference type="GO" id="GO:0000176">
    <property type="term" value="C:nuclear exosome (RNase complex)"/>
    <property type="evidence" value="ECO:0007669"/>
    <property type="project" value="TreeGrafter"/>
</dbReference>
<dbReference type="InterPro" id="IPR036345">
    <property type="entry name" value="ExoRNase_PH_dom2_sf"/>
</dbReference>
<evidence type="ECO:0000259" key="7">
    <source>
        <dbReference type="Pfam" id="PF01138"/>
    </source>
</evidence>
<dbReference type="Pfam" id="PF03725">
    <property type="entry name" value="RNase_PH_C"/>
    <property type="match status" value="1"/>
</dbReference>
<dbReference type="PANTHER" id="PTHR11097:SF8">
    <property type="entry name" value="EXOSOME COMPLEX COMPONENT RRP42"/>
    <property type="match status" value="1"/>
</dbReference>
<evidence type="ECO:0000313" key="11">
    <source>
        <dbReference type="Proteomes" id="UP000011087"/>
    </source>
</evidence>
<organism evidence="9">
    <name type="scientific">Guillardia theta (strain CCMP2712)</name>
    <name type="common">Cryptophyte</name>
    <dbReference type="NCBI Taxonomy" id="905079"/>
    <lineage>
        <taxon>Eukaryota</taxon>
        <taxon>Cryptophyceae</taxon>
        <taxon>Pyrenomonadales</taxon>
        <taxon>Geminigeraceae</taxon>
        <taxon>Guillardia</taxon>
    </lineage>
</organism>
<dbReference type="KEGG" id="gtt:GUITHDRAFT_155941"/>
<dbReference type="InterPro" id="IPR001247">
    <property type="entry name" value="ExoRNase_PH_dom1"/>
</dbReference>
<evidence type="ECO:0000256" key="2">
    <source>
        <dbReference type="ARBA" id="ARBA00004604"/>
    </source>
</evidence>
<evidence type="ECO:0000256" key="3">
    <source>
        <dbReference type="ARBA" id="ARBA00006678"/>
    </source>
</evidence>
<evidence type="ECO:0000256" key="5">
    <source>
        <dbReference type="ARBA" id="ARBA00022835"/>
    </source>
</evidence>
<dbReference type="PANTHER" id="PTHR11097">
    <property type="entry name" value="EXOSOME COMPLEX EXONUCLEASE RIBOSOMAL RNA PROCESSING PROTEIN"/>
    <property type="match status" value="1"/>
</dbReference>
<dbReference type="GO" id="GO:0016075">
    <property type="term" value="P:rRNA catabolic process"/>
    <property type="evidence" value="ECO:0007669"/>
    <property type="project" value="TreeGrafter"/>
</dbReference>
<dbReference type="GeneID" id="17290496"/>
<evidence type="ECO:0000313" key="9">
    <source>
        <dbReference type="EMBL" id="EKX33768.1"/>
    </source>
</evidence>
<dbReference type="GO" id="GO:0034475">
    <property type="term" value="P:U4 snRNA 3'-end processing"/>
    <property type="evidence" value="ECO:0007669"/>
    <property type="project" value="TreeGrafter"/>
</dbReference>
<dbReference type="PaxDb" id="55529-EKX33768"/>
<reference evidence="10" key="3">
    <citation type="submission" date="2015-06" db="UniProtKB">
        <authorList>
            <consortium name="EnsemblProtists"/>
        </authorList>
    </citation>
    <scope>IDENTIFICATION</scope>
</reference>
<reference evidence="9 11" key="1">
    <citation type="journal article" date="2012" name="Nature">
        <title>Algal genomes reveal evolutionary mosaicism and the fate of nucleomorphs.</title>
        <authorList>
            <consortium name="DOE Joint Genome Institute"/>
            <person name="Curtis B.A."/>
            <person name="Tanifuji G."/>
            <person name="Burki F."/>
            <person name="Gruber A."/>
            <person name="Irimia M."/>
            <person name="Maruyama S."/>
            <person name="Arias M.C."/>
            <person name="Ball S.G."/>
            <person name="Gile G.H."/>
            <person name="Hirakawa Y."/>
            <person name="Hopkins J.F."/>
            <person name="Kuo A."/>
            <person name="Rensing S.A."/>
            <person name="Schmutz J."/>
            <person name="Symeonidi A."/>
            <person name="Elias M."/>
            <person name="Eveleigh R.J."/>
            <person name="Herman E.K."/>
            <person name="Klute M.J."/>
            <person name="Nakayama T."/>
            <person name="Obornik M."/>
            <person name="Reyes-Prieto A."/>
            <person name="Armbrust E.V."/>
            <person name="Aves S.J."/>
            <person name="Beiko R.G."/>
            <person name="Coutinho P."/>
            <person name="Dacks J.B."/>
            <person name="Durnford D.G."/>
            <person name="Fast N.M."/>
            <person name="Green B.R."/>
            <person name="Grisdale C.J."/>
            <person name="Hempel F."/>
            <person name="Henrissat B."/>
            <person name="Hoppner M.P."/>
            <person name="Ishida K."/>
            <person name="Kim E."/>
            <person name="Koreny L."/>
            <person name="Kroth P.G."/>
            <person name="Liu Y."/>
            <person name="Malik S.B."/>
            <person name="Maier U.G."/>
            <person name="McRose D."/>
            <person name="Mock T."/>
            <person name="Neilson J.A."/>
            <person name="Onodera N.T."/>
            <person name="Poole A.M."/>
            <person name="Pritham E.J."/>
            <person name="Richards T.A."/>
            <person name="Rocap G."/>
            <person name="Roy S.W."/>
            <person name="Sarai C."/>
            <person name="Schaack S."/>
            <person name="Shirato S."/>
            <person name="Slamovits C.H."/>
            <person name="Spencer D.F."/>
            <person name="Suzuki S."/>
            <person name="Worden A.Z."/>
            <person name="Zauner S."/>
            <person name="Barry K."/>
            <person name="Bell C."/>
            <person name="Bharti A.K."/>
            <person name="Crow J.A."/>
            <person name="Grimwood J."/>
            <person name="Kramer R."/>
            <person name="Lindquist E."/>
            <person name="Lucas S."/>
            <person name="Salamov A."/>
            <person name="McFadden G.I."/>
            <person name="Lane C.E."/>
            <person name="Keeling P.J."/>
            <person name="Gray M.W."/>
            <person name="Grigoriev I.V."/>
            <person name="Archibald J.M."/>
        </authorList>
    </citation>
    <scope>NUCLEOTIDE SEQUENCE</scope>
    <source>
        <strain evidence="9 11">CCMP2712</strain>
    </source>
</reference>
<dbReference type="Pfam" id="PF01138">
    <property type="entry name" value="RNase_PH"/>
    <property type="match status" value="1"/>
</dbReference>
<proteinExistence type="inferred from homology"/>
<dbReference type="EnsemblProtists" id="EKX33768">
    <property type="protein sequence ID" value="EKX33768"/>
    <property type="gene ID" value="GUITHDRAFT_155941"/>
</dbReference>
<feature type="domain" description="Exoribonuclease phosphorolytic" evidence="7">
    <location>
        <begin position="8"/>
        <end position="139"/>
    </location>
</feature>
<keyword evidence="11" id="KW-1185">Reference proteome</keyword>
<dbReference type="eggNOG" id="KOG1612">
    <property type="taxonomic scope" value="Eukaryota"/>
</dbReference>
<gene>
    <name evidence="9" type="ORF">GUITHDRAFT_155941</name>
</gene>
<dbReference type="SUPFAM" id="SSF54211">
    <property type="entry name" value="Ribosomal protein S5 domain 2-like"/>
    <property type="match status" value="1"/>
</dbReference>
<evidence type="ECO:0000256" key="1">
    <source>
        <dbReference type="ARBA" id="ARBA00004496"/>
    </source>
</evidence>
<dbReference type="EMBL" id="JH993130">
    <property type="protein sequence ID" value="EKX33768.1"/>
    <property type="molecule type" value="Genomic_DNA"/>
</dbReference>
<dbReference type="InterPro" id="IPR015847">
    <property type="entry name" value="ExoRNase_PH_dom2"/>
</dbReference>
<dbReference type="Proteomes" id="UP000011087">
    <property type="component" value="Unassembled WGS sequence"/>
</dbReference>
<dbReference type="GO" id="GO:0034476">
    <property type="term" value="P:U5 snRNA 3'-end processing"/>
    <property type="evidence" value="ECO:0007669"/>
    <property type="project" value="TreeGrafter"/>
</dbReference>
<comment type="subcellular location">
    <subcellularLocation>
        <location evidence="1">Cytoplasm</location>
    </subcellularLocation>
    <subcellularLocation>
        <location evidence="2">Nucleus</location>
        <location evidence="2">Nucleolus</location>
    </subcellularLocation>
</comment>
<dbReference type="InterPro" id="IPR050590">
    <property type="entry name" value="Exosome_comp_Rrp42_subfam"/>
</dbReference>
<sequence>MDGRQRLESRNIQLKVGTVPSCYGSASVHCGGTKAIASVQAELSDTGAEGSGASVEVSVTCSNMPSSAGRQAEDMSAALTADANRIFARPIPTLIKSLMVSDRHAWKLFVDVMLVEYDGCLLDVVSIAVWAALSDTKLPTLSTFTNADGSVGVELSLEMEEKNKKPLDLSSVPTYVSITQVGKHFIADATAIEEACAGCRISYAINARNEVCCIHKSEGRGLKPTQIVSTMGAATQFGSNRMKFLDKKLQDLIDKDSGDDLLDRDVL</sequence>
<comment type="similarity">
    <text evidence="3">Belongs to the RNase PH family.</text>
</comment>
<dbReference type="SUPFAM" id="SSF55666">
    <property type="entry name" value="Ribonuclease PH domain 2-like"/>
    <property type="match status" value="1"/>
</dbReference>
<protein>
    <recommendedName>
        <fullName evidence="6">Ribosomal RNA-processing protein 42</fullName>
    </recommendedName>
</protein>
<keyword evidence="4" id="KW-0963">Cytoplasm</keyword>
<dbReference type="InterPro" id="IPR020568">
    <property type="entry name" value="Ribosomal_Su5_D2-typ_SF"/>
</dbReference>
<dbReference type="GO" id="GO:0000467">
    <property type="term" value="P:exonucleolytic trimming to generate mature 3'-end of 5.8S rRNA from tricistronic rRNA transcript (SSU-rRNA, 5.8S rRNA, LSU-rRNA)"/>
    <property type="evidence" value="ECO:0007669"/>
    <property type="project" value="TreeGrafter"/>
</dbReference>
<dbReference type="RefSeq" id="XP_005820748.1">
    <property type="nucleotide sequence ID" value="XM_005820691.1"/>
</dbReference>
<dbReference type="AlphaFoldDB" id="L1IC35"/>
<dbReference type="OMA" id="YNTRIPK"/>
<dbReference type="GO" id="GO:0071028">
    <property type="term" value="P:nuclear mRNA surveillance"/>
    <property type="evidence" value="ECO:0007669"/>
    <property type="project" value="TreeGrafter"/>
</dbReference>
<dbReference type="InterPro" id="IPR027408">
    <property type="entry name" value="PNPase/RNase_PH_dom_sf"/>
</dbReference>
<reference evidence="11" key="2">
    <citation type="submission" date="2012-11" db="EMBL/GenBank/DDBJ databases">
        <authorList>
            <person name="Kuo A."/>
            <person name="Curtis B.A."/>
            <person name="Tanifuji G."/>
            <person name="Burki F."/>
            <person name="Gruber A."/>
            <person name="Irimia M."/>
            <person name="Maruyama S."/>
            <person name="Arias M.C."/>
            <person name="Ball S.G."/>
            <person name="Gile G.H."/>
            <person name="Hirakawa Y."/>
            <person name="Hopkins J.F."/>
            <person name="Rensing S.A."/>
            <person name="Schmutz J."/>
            <person name="Symeonidi A."/>
            <person name="Elias M."/>
            <person name="Eveleigh R.J."/>
            <person name="Herman E.K."/>
            <person name="Klute M.J."/>
            <person name="Nakayama T."/>
            <person name="Obornik M."/>
            <person name="Reyes-Prieto A."/>
            <person name="Armbrust E.V."/>
            <person name="Aves S.J."/>
            <person name="Beiko R.G."/>
            <person name="Coutinho P."/>
            <person name="Dacks J.B."/>
            <person name="Durnford D.G."/>
            <person name="Fast N.M."/>
            <person name="Green B.R."/>
            <person name="Grisdale C."/>
            <person name="Hempe F."/>
            <person name="Henrissat B."/>
            <person name="Hoppner M.P."/>
            <person name="Ishida K.-I."/>
            <person name="Kim E."/>
            <person name="Koreny L."/>
            <person name="Kroth P.G."/>
            <person name="Liu Y."/>
            <person name="Malik S.-B."/>
            <person name="Maier U.G."/>
            <person name="McRose D."/>
            <person name="Mock T."/>
            <person name="Neilson J.A."/>
            <person name="Onodera N.T."/>
            <person name="Poole A.M."/>
            <person name="Pritham E.J."/>
            <person name="Richards T.A."/>
            <person name="Rocap G."/>
            <person name="Roy S.W."/>
            <person name="Sarai C."/>
            <person name="Schaack S."/>
            <person name="Shirato S."/>
            <person name="Slamovits C.H."/>
            <person name="Spencer D.F."/>
            <person name="Suzuki S."/>
            <person name="Worden A.Z."/>
            <person name="Zauner S."/>
            <person name="Barry K."/>
            <person name="Bell C."/>
            <person name="Bharti A.K."/>
            <person name="Crow J.A."/>
            <person name="Grimwood J."/>
            <person name="Kramer R."/>
            <person name="Lindquist E."/>
            <person name="Lucas S."/>
            <person name="Salamov A."/>
            <person name="McFadden G.I."/>
            <person name="Lane C.E."/>
            <person name="Keeling P.J."/>
            <person name="Gray M.W."/>
            <person name="Grigoriev I.V."/>
            <person name="Archibald J.M."/>
        </authorList>
    </citation>
    <scope>NUCLEOTIDE SEQUENCE</scope>
    <source>
        <strain evidence="11">CCMP2712</strain>
    </source>
</reference>
<dbReference type="GO" id="GO:0005730">
    <property type="term" value="C:nucleolus"/>
    <property type="evidence" value="ECO:0007669"/>
    <property type="project" value="UniProtKB-SubCell"/>
</dbReference>
<dbReference type="GO" id="GO:0035925">
    <property type="term" value="F:mRNA 3'-UTR AU-rich region binding"/>
    <property type="evidence" value="ECO:0007669"/>
    <property type="project" value="TreeGrafter"/>
</dbReference>
<feature type="domain" description="Exoribonuclease phosphorolytic" evidence="8">
    <location>
        <begin position="172"/>
        <end position="234"/>
    </location>
</feature>
<evidence type="ECO:0000259" key="8">
    <source>
        <dbReference type="Pfam" id="PF03725"/>
    </source>
</evidence>
<dbReference type="GO" id="GO:0034473">
    <property type="term" value="P:U1 snRNA 3'-end processing"/>
    <property type="evidence" value="ECO:0007669"/>
    <property type="project" value="TreeGrafter"/>
</dbReference>
<dbReference type="GO" id="GO:0071035">
    <property type="term" value="P:nuclear polyadenylation-dependent rRNA catabolic process"/>
    <property type="evidence" value="ECO:0007669"/>
    <property type="project" value="TreeGrafter"/>
</dbReference>
<dbReference type="HOGENOM" id="CLU_038194_4_2_1"/>
<keyword evidence="5" id="KW-0271">Exosome</keyword>
<dbReference type="GO" id="GO:0071038">
    <property type="term" value="P:TRAMP-dependent tRNA surveillance pathway"/>
    <property type="evidence" value="ECO:0007669"/>
    <property type="project" value="TreeGrafter"/>
</dbReference>
<evidence type="ECO:0000256" key="4">
    <source>
        <dbReference type="ARBA" id="ARBA00022490"/>
    </source>
</evidence>
<dbReference type="GO" id="GO:0000177">
    <property type="term" value="C:cytoplasmic exosome (RNase complex)"/>
    <property type="evidence" value="ECO:0007669"/>
    <property type="project" value="TreeGrafter"/>
</dbReference>